<accession>A0ABW4FMZ1</accession>
<gene>
    <name evidence="1" type="ORF">ACFSCY_21290</name>
</gene>
<keyword evidence="2" id="KW-1185">Reference proteome</keyword>
<name>A0ABW4FMZ1_9PSEU</name>
<reference evidence="2" key="1">
    <citation type="journal article" date="2019" name="Int. J. Syst. Evol. Microbiol.">
        <title>The Global Catalogue of Microorganisms (GCM) 10K type strain sequencing project: providing services to taxonomists for standard genome sequencing and annotation.</title>
        <authorList>
            <consortium name="The Broad Institute Genomics Platform"/>
            <consortium name="The Broad Institute Genome Sequencing Center for Infectious Disease"/>
            <person name="Wu L."/>
            <person name="Ma J."/>
        </authorList>
    </citation>
    <scope>NUCLEOTIDE SEQUENCE [LARGE SCALE GENOMIC DNA]</scope>
    <source>
        <strain evidence="2">JCM 12165</strain>
    </source>
</reference>
<protein>
    <recommendedName>
        <fullName evidence="3">MarR family transcriptional regulator</fullName>
    </recommendedName>
</protein>
<sequence>MQRSTHSISHRDLRLLRAAADGRVQCSGGVEPDYFVDGIPCCDHLAARALARAGLIRADRPAPGLRVTVHLTPDGRDALAATGALAPTLTAG</sequence>
<comment type="caution">
    <text evidence="1">The sequence shown here is derived from an EMBL/GenBank/DDBJ whole genome shotgun (WGS) entry which is preliminary data.</text>
</comment>
<dbReference type="RefSeq" id="WP_343974589.1">
    <property type="nucleotide sequence ID" value="NZ_BAAAJG010000007.1"/>
</dbReference>
<dbReference type="Proteomes" id="UP001597145">
    <property type="component" value="Unassembled WGS sequence"/>
</dbReference>
<dbReference type="EMBL" id="JBHUCP010000016">
    <property type="protein sequence ID" value="MFD1531970.1"/>
    <property type="molecule type" value="Genomic_DNA"/>
</dbReference>
<evidence type="ECO:0000313" key="2">
    <source>
        <dbReference type="Proteomes" id="UP001597145"/>
    </source>
</evidence>
<evidence type="ECO:0008006" key="3">
    <source>
        <dbReference type="Google" id="ProtNLM"/>
    </source>
</evidence>
<organism evidence="1 2">
    <name type="scientific">Pseudonocardia aurantiaca</name>
    <dbReference type="NCBI Taxonomy" id="75290"/>
    <lineage>
        <taxon>Bacteria</taxon>
        <taxon>Bacillati</taxon>
        <taxon>Actinomycetota</taxon>
        <taxon>Actinomycetes</taxon>
        <taxon>Pseudonocardiales</taxon>
        <taxon>Pseudonocardiaceae</taxon>
        <taxon>Pseudonocardia</taxon>
    </lineage>
</organism>
<proteinExistence type="predicted"/>
<evidence type="ECO:0000313" key="1">
    <source>
        <dbReference type="EMBL" id="MFD1531970.1"/>
    </source>
</evidence>